<comment type="caution">
    <text evidence="1">The sequence shown here is derived from an EMBL/GenBank/DDBJ whole genome shotgun (WGS) entry which is preliminary data.</text>
</comment>
<dbReference type="Gene3D" id="3.90.1200.10">
    <property type="match status" value="1"/>
</dbReference>
<dbReference type="SUPFAM" id="SSF56112">
    <property type="entry name" value="Protein kinase-like (PK-like)"/>
    <property type="match status" value="1"/>
</dbReference>
<keyword evidence="1" id="KW-0418">Kinase</keyword>
<keyword evidence="2" id="KW-1185">Reference proteome</keyword>
<keyword evidence="1" id="KW-0808">Transferase</keyword>
<dbReference type="Proteomes" id="UP000297713">
    <property type="component" value="Unassembled WGS sequence"/>
</dbReference>
<reference evidence="1 2" key="1">
    <citation type="submission" date="2016-05" db="EMBL/GenBank/DDBJ databases">
        <title>Diversity and Homogeneity among Thermoacidophilic Verrucomicrobia Methanotrophs Linked with Geographical Origin.</title>
        <authorList>
            <person name="Erikstad H.-A."/>
            <person name="Smestad N.B."/>
            <person name="Ceballos R.M."/>
            <person name="Birkeland N.-K."/>
        </authorList>
    </citation>
    <scope>NUCLEOTIDE SEQUENCE [LARGE SCALE GENOMIC DNA]</scope>
    <source>
        <strain evidence="1 2">Phi</strain>
    </source>
</reference>
<dbReference type="RefSeq" id="WP_208527628.1">
    <property type="nucleotide sequence ID" value="NZ_LXQC01000046.1"/>
</dbReference>
<dbReference type="InterPro" id="IPR011009">
    <property type="entry name" value="Kinase-like_dom_sf"/>
</dbReference>
<dbReference type="EMBL" id="LXQC01000046">
    <property type="protein sequence ID" value="TFE72054.1"/>
    <property type="molecule type" value="Genomic_DNA"/>
</dbReference>
<dbReference type="GO" id="GO:0016301">
    <property type="term" value="F:kinase activity"/>
    <property type="evidence" value="ECO:0007669"/>
    <property type="project" value="UniProtKB-KW"/>
</dbReference>
<dbReference type="Gene3D" id="3.30.200.20">
    <property type="entry name" value="Phosphorylase Kinase, domain 1"/>
    <property type="match status" value="1"/>
</dbReference>
<evidence type="ECO:0000313" key="1">
    <source>
        <dbReference type="EMBL" id="TFE72054.1"/>
    </source>
</evidence>
<sequence length="377" mass="43936">MVFSPLVSNQKNKRVPKDVNDWEKNFPDLFLLEEQLPKIEIYLKKIHFLGPKETILSLSTCPAPCIDKSIRVITSQRTFILKQSRPWIECCPSSRAPLSRIFKEAEFYTICSKDSFLKAYVPSLLFVDSTNYLLILSDIGEKNFPAIDENNLFSIEELDLLLEFLSYLHHTFYKKKLIVRFENQAMRKYHWRNLFITSMKAKKTALNSKDDETIYELKRKFLADWNFYSAMKHAGFQYLDQGPTLIHGNFLPSSWIRTETGVGIINFESMICGRPEIDLGLLLAHLLLLGLTEHFLHALNHYKQLMVFDTDFAFRIAGVEIFRQVTDSRGTYKILSAQLKENLLWTSYKLLIERKIPSQFLSNDIRLEVELPNASLE</sequence>
<protein>
    <submittedName>
        <fullName evidence="1">Methylthioribose kinase</fullName>
    </submittedName>
</protein>
<accession>A0A4Y8PHC8</accession>
<proteinExistence type="predicted"/>
<organism evidence="1 2">
    <name type="scientific">Methylacidiphilum caldifontis</name>
    <dbReference type="NCBI Taxonomy" id="2795386"/>
    <lineage>
        <taxon>Bacteria</taxon>
        <taxon>Pseudomonadati</taxon>
        <taxon>Verrucomicrobiota</taxon>
        <taxon>Methylacidiphilae</taxon>
        <taxon>Methylacidiphilales</taxon>
        <taxon>Methylacidiphilaceae</taxon>
        <taxon>Methylacidiphilum (ex Ratnadevi et al. 2023)</taxon>
    </lineage>
</organism>
<name>A0A4Y8PHC8_9BACT</name>
<dbReference type="AlphaFoldDB" id="A0A4Y8PHC8"/>
<evidence type="ECO:0000313" key="2">
    <source>
        <dbReference type="Proteomes" id="UP000297713"/>
    </source>
</evidence>
<gene>
    <name evidence="1" type="ORF">A7Q10_03845</name>
</gene>